<keyword evidence="2 4" id="KW-0238">DNA-binding</keyword>
<dbReference type="EMBL" id="VKHS01000255">
    <property type="protein sequence ID" value="MBB0230292.1"/>
    <property type="molecule type" value="Genomic_DNA"/>
</dbReference>
<comment type="caution">
    <text evidence="6">The sequence shown here is derived from an EMBL/GenBank/DDBJ whole genome shotgun (WGS) entry which is preliminary data.</text>
</comment>
<dbReference type="AlphaFoldDB" id="A0A7W3T3L4"/>
<gene>
    <name evidence="6" type="ORF">FOE67_12420</name>
</gene>
<dbReference type="PANTHER" id="PTHR30055:SF158">
    <property type="entry name" value="POSSIBLE TRANSCRIPTIONAL REGULATORY PROTEIN (PROBABLY TETR-FAMILY)"/>
    <property type="match status" value="1"/>
</dbReference>
<reference evidence="7" key="1">
    <citation type="submission" date="2019-10" db="EMBL/GenBank/DDBJ databases">
        <title>Streptomyces sp. nov., a novel actinobacterium isolated from alkaline environment.</title>
        <authorList>
            <person name="Golinska P."/>
        </authorList>
    </citation>
    <scope>NUCLEOTIDE SEQUENCE [LARGE SCALE GENOMIC DNA]</scope>
    <source>
        <strain evidence="7">DSM 42108</strain>
    </source>
</reference>
<protein>
    <submittedName>
        <fullName evidence="6">TetR family transcriptional regulator</fullName>
    </submittedName>
</protein>
<proteinExistence type="predicted"/>
<dbReference type="GO" id="GO:0003700">
    <property type="term" value="F:DNA-binding transcription factor activity"/>
    <property type="evidence" value="ECO:0007669"/>
    <property type="project" value="TreeGrafter"/>
</dbReference>
<evidence type="ECO:0000256" key="1">
    <source>
        <dbReference type="ARBA" id="ARBA00023015"/>
    </source>
</evidence>
<keyword evidence="3" id="KW-0804">Transcription</keyword>
<dbReference type="Gene3D" id="1.10.357.10">
    <property type="entry name" value="Tetracycline Repressor, domain 2"/>
    <property type="match status" value="1"/>
</dbReference>
<dbReference type="InterPro" id="IPR009057">
    <property type="entry name" value="Homeodomain-like_sf"/>
</dbReference>
<dbReference type="Pfam" id="PF21943">
    <property type="entry name" value="TetR_C_46"/>
    <property type="match status" value="1"/>
</dbReference>
<dbReference type="InterPro" id="IPR054129">
    <property type="entry name" value="DesT_TetR_C"/>
</dbReference>
<dbReference type="Proteomes" id="UP000530234">
    <property type="component" value="Unassembled WGS sequence"/>
</dbReference>
<evidence type="ECO:0000259" key="5">
    <source>
        <dbReference type="PROSITE" id="PS50977"/>
    </source>
</evidence>
<keyword evidence="1" id="KW-0805">Transcription regulation</keyword>
<dbReference type="InterPro" id="IPR050109">
    <property type="entry name" value="HTH-type_TetR-like_transc_reg"/>
</dbReference>
<evidence type="ECO:0000313" key="6">
    <source>
        <dbReference type="EMBL" id="MBB0230292.1"/>
    </source>
</evidence>
<dbReference type="PANTHER" id="PTHR30055">
    <property type="entry name" value="HTH-TYPE TRANSCRIPTIONAL REGULATOR RUTR"/>
    <property type="match status" value="1"/>
</dbReference>
<feature type="DNA-binding region" description="H-T-H motif" evidence="4">
    <location>
        <begin position="35"/>
        <end position="54"/>
    </location>
</feature>
<organism evidence="6 7">
    <name type="scientific">Streptomyces calidiresistens</name>
    <dbReference type="NCBI Taxonomy" id="1485586"/>
    <lineage>
        <taxon>Bacteria</taxon>
        <taxon>Bacillati</taxon>
        <taxon>Actinomycetota</taxon>
        <taxon>Actinomycetes</taxon>
        <taxon>Kitasatosporales</taxon>
        <taxon>Streptomycetaceae</taxon>
        <taxon>Streptomyces</taxon>
    </lineage>
</organism>
<evidence type="ECO:0000256" key="3">
    <source>
        <dbReference type="ARBA" id="ARBA00023163"/>
    </source>
</evidence>
<feature type="domain" description="HTH tetR-type" evidence="5">
    <location>
        <begin position="12"/>
        <end position="72"/>
    </location>
</feature>
<dbReference type="FunFam" id="1.10.10.60:FF:000141">
    <property type="entry name" value="TetR family transcriptional regulator"/>
    <property type="match status" value="1"/>
</dbReference>
<dbReference type="PRINTS" id="PR00455">
    <property type="entry name" value="HTHTETR"/>
</dbReference>
<sequence length="219" mass="24485">MTEKPRRRLPRAVREEQIVDAALEVFSQRGYHAAAVDEICERAGISKPMVYLYLGSKEAVFIACVRRESERLVTTLREAAHTGDTPEARLWAGLEAFFRFVTDHRDGWVVLHRHAADVGEAVAGEIDRARRAIMTEVTRLVRDGISLVGEPGTPATRLGGEDAEFVGHALVGAADSLTDWMERHPRRSAEDTALRMMNMVWIGMRQVLGGEVWTPPGRR</sequence>
<evidence type="ECO:0000256" key="2">
    <source>
        <dbReference type="ARBA" id="ARBA00023125"/>
    </source>
</evidence>
<name>A0A7W3T3L4_9ACTN</name>
<accession>A0A7W3T3L4</accession>
<evidence type="ECO:0000256" key="4">
    <source>
        <dbReference type="PROSITE-ProRule" id="PRU00335"/>
    </source>
</evidence>
<dbReference type="InterPro" id="IPR001647">
    <property type="entry name" value="HTH_TetR"/>
</dbReference>
<keyword evidence="7" id="KW-1185">Reference proteome</keyword>
<dbReference type="RefSeq" id="WP_182663602.1">
    <property type="nucleotide sequence ID" value="NZ_VKHS01000255.1"/>
</dbReference>
<dbReference type="GO" id="GO:0045892">
    <property type="term" value="P:negative regulation of DNA-templated transcription"/>
    <property type="evidence" value="ECO:0007669"/>
    <property type="project" value="UniProtKB-ARBA"/>
</dbReference>
<dbReference type="SUPFAM" id="SSF46689">
    <property type="entry name" value="Homeodomain-like"/>
    <property type="match status" value="1"/>
</dbReference>
<dbReference type="GO" id="GO:0000976">
    <property type="term" value="F:transcription cis-regulatory region binding"/>
    <property type="evidence" value="ECO:0007669"/>
    <property type="project" value="TreeGrafter"/>
</dbReference>
<evidence type="ECO:0000313" key="7">
    <source>
        <dbReference type="Proteomes" id="UP000530234"/>
    </source>
</evidence>
<dbReference type="Pfam" id="PF00440">
    <property type="entry name" value="TetR_N"/>
    <property type="match status" value="1"/>
</dbReference>
<dbReference type="PROSITE" id="PS50977">
    <property type="entry name" value="HTH_TETR_2"/>
    <property type="match status" value="1"/>
</dbReference>